<dbReference type="GeneID" id="93726975"/>
<dbReference type="AlphaFoldDB" id="A0AB37H0N3"/>
<name>A0AB37H0N3_9STAP</name>
<reference evidence="1 2" key="1">
    <citation type="submission" date="2021-01" db="EMBL/GenBank/DDBJ databases">
        <title>FDA dAtabase for Regulatory Grade micrObial Sequences (FDA-ARGOS): Supporting development and validation of Infectious Disease Dx tests.</title>
        <authorList>
            <person name="Sproer C."/>
            <person name="Gronow S."/>
            <person name="Severitt S."/>
            <person name="Schroder I."/>
            <person name="Tallon L."/>
            <person name="Sadzewicz L."/>
            <person name="Zhao X."/>
            <person name="Boylan J."/>
            <person name="Ott S."/>
            <person name="Bowen H."/>
            <person name="Vavikolanu K."/>
            <person name="Mehta A."/>
            <person name="Aluvathingal J."/>
            <person name="Nadendla S."/>
            <person name="Lowell S."/>
            <person name="Myers T."/>
            <person name="Yan Y."/>
            <person name="Sichtig H."/>
        </authorList>
    </citation>
    <scope>NUCLEOTIDE SEQUENCE [LARGE SCALE GENOMIC DNA]</scope>
    <source>
        <strain evidence="1 2">FDAARGOS_1148</strain>
    </source>
</reference>
<protein>
    <submittedName>
        <fullName evidence="1">Uncharacterized protein</fullName>
    </submittedName>
</protein>
<sequence>MKNIGSPATNALKDIAKQQPSLSKAFGLKNVKGVGVINNLQSMKVQSRFAKSIAGTTNIGNLLPFYTVMYSLHRVNSKET</sequence>
<accession>A0AB37H0N3</accession>
<dbReference type="Proteomes" id="UP000595942">
    <property type="component" value="Chromosome"/>
</dbReference>
<evidence type="ECO:0000313" key="1">
    <source>
        <dbReference type="EMBL" id="QQS83103.1"/>
    </source>
</evidence>
<organism evidence="1 2">
    <name type="scientific">Staphylococcus condimenti</name>
    <dbReference type="NCBI Taxonomy" id="70255"/>
    <lineage>
        <taxon>Bacteria</taxon>
        <taxon>Bacillati</taxon>
        <taxon>Bacillota</taxon>
        <taxon>Bacilli</taxon>
        <taxon>Bacillales</taxon>
        <taxon>Staphylococcaceae</taxon>
        <taxon>Staphylococcus</taxon>
    </lineage>
</organism>
<dbReference type="EMBL" id="CP068073">
    <property type="protein sequence ID" value="QQS83103.1"/>
    <property type="molecule type" value="Genomic_DNA"/>
</dbReference>
<evidence type="ECO:0000313" key="2">
    <source>
        <dbReference type="Proteomes" id="UP000595942"/>
    </source>
</evidence>
<gene>
    <name evidence="1" type="ORF">I6J05_01910</name>
</gene>
<proteinExistence type="predicted"/>
<dbReference type="RefSeq" id="WP_047130985.1">
    <property type="nucleotide sequence ID" value="NZ_CP015114.1"/>
</dbReference>
<dbReference type="KEGG" id="scv:A4G25_03785"/>
<keyword evidence="2" id="KW-1185">Reference proteome</keyword>